<dbReference type="PROSITE" id="PS00109">
    <property type="entry name" value="PROTEIN_KINASE_TYR"/>
    <property type="match status" value="1"/>
</dbReference>
<feature type="signal peptide" evidence="19">
    <location>
        <begin position="1"/>
        <end position="26"/>
    </location>
</feature>
<dbReference type="InterPro" id="IPR020635">
    <property type="entry name" value="Tyr_kinase_cat_dom"/>
</dbReference>
<dbReference type="InterPro" id="IPR013783">
    <property type="entry name" value="Ig-like_fold"/>
</dbReference>
<dbReference type="InterPro" id="IPR011009">
    <property type="entry name" value="Kinase-like_dom_sf"/>
</dbReference>
<feature type="transmembrane region" description="Helical" evidence="18">
    <location>
        <begin position="1902"/>
        <end position="1923"/>
    </location>
</feature>
<dbReference type="InterPro" id="IPR050122">
    <property type="entry name" value="RTK"/>
</dbReference>
<feature type="domain" description="Fibronectin type-III" evidence="21">
    <location>
        <begin position="1471"/>
        <end position="1579"/>
    </location>
</feature>
<evidence type="ECO:0000256" key="8">
    <source>
        <dbReference type="ARBA" id="ARBA00022840"/>
    </source>
</evidence>
<feature type="chain" id="PRO_5045193354" description="Tyrosine-protein kinase receptor" evidence="19">
    <location>
        <begin position="27"/>
        <end position="2422"/>
    </location>
</feature>
<feature type="domain" description="Fibronectin type-III" evidence="21">
    <location>
        <begin position="609"/>
        <end position="708"/>
    </location>
</feature>
<dbReference type="InterPro" id="IPR000033">
    <property type="entry name" value="LDLR_classB_rpt"/>
</dbReference>
<evidence type="ECO:0000256" key="4">
    <source>
        <dbReference type="ARBA" id="ARBA00022692"/>
    </source>
</evidence>
<evidence type="ECO:0000313" key="22">
    <source>
        <dbReference type="Proteomes" id="UP000695000"/>
    </source>
</evidence>
<feature type="domain" description="Fibronectin type-III" evidence="21">
    <location>
        <begin position="1091"/>
        <end position="1188"/>
    </location>
</feature>
<dbReference type="InterPro" id="IPR000719">
    <property type="entry name" value="Prot_kinase_dom"/>
</dbReference>
<evidence type="ECO:0000256" key="12">
    <source>
        <dbReference type="ARBA" id="ARBA00023170"/>
    </source>
</evidence>
<sequence>MNVPPHLLLVVVVVVVITVVVPTSSALANTSLQDEDVEDHCVQTCRMQNHTDGHCDDACGGTALCEEGCTLWRPALDGSCQSVCQNGSTDGILSSKELYCIIGCNNAVTRYYFQLRFSLGTPPPPALVADSLTSTSLRLEWNFPRAQQAGLKYFLQWHYEEHAGDWQYCRNQSWGPQHTVAVDNLQPYTKYRFRVALILSNLTEPIVSPPSVVISTRPGGVPASPPSIVRAVPVDSTRISVSWEPGPFLHGPLLSYVLRITDNQPHGYSALKDLSAENNFYMLRNLMPEKNYTISISMRNEVGPGPSANVSISTPTEPKAAKDSEKLVLILGAHHVVIEQGTHMLDEPIILYNTNEFITGLAIYVSRCLLFVADSARYVRRMSLGNYATHSNIVPILSPWQINFIPLDLSMDWLNEHLYILGEVTHQAKVWQIARCDIDGGGLTVAVAGLRVKPHHIEVDPYNGYLFWVTTNGLYRLDLADISNGIKHDVKPELILAESNLGAFTIDHTNFSLLVADQNNNTVYSVSLDGKEVSNMRPQITTPRLQKVVSIASANKKFYWTDGVEVIYEEDHLLSNRSLYFHNSYPLQLSKSYTKVLVNLSSSQPVPVPVNPPTSVQAIFGRDIAKTTWLPPHLLGAQGKGTWQNWSYEISIRDLRTQEIRRIRDINSTSYTIRNLREDTEYVIKCAAYTDFGKGPWSTEFVGRTLRIKGGAGNHPVILWSAVDGLLKSDASGENVETVIHKTLMSDYDDIKDIAWYMDQLFLVTNTSQIVWYNMTSHKHGTLADIDSVGSISIDWIGKKLYWSSPKQKLIIRGNLLGGHQEPLPIVTSAKELNVDSLKAYMYWSTGHTVECAHLNGADRIIYHESQLFSGNLVMGLTLDMDHQDVYWIVRGSDGSNLYRAPMAGSKFITKPTSERISSLQKPSMRGPLCYFNNRLIWLQDDKSAVISDLKGKYAASISAESLSGLNMIYIMDSSQQITPNATKFSSMKGISVIPEQIERSSVQVSGSWDYFNITWKPVQRVNYGIVFYEIKVDTQLRNDSIFSTTYPSIKYMHRVKPYSLMHVSLRALTYWGASTLVKVKIHSPPSTPSAPKNPRAFVVHEHSSESINVTLRWDSPENPNGVLEGYKITWWSLSKKTAESLILEAGDKEYVFDNLLNSEFYYFQIQAFTNIGDGEISSTLEVDTSEESPIPTLLIATSDSIFIQDIDTKLNYSLLQGISTPMVIGYLLKERKIFWINDMQELLMFNLATLNRSKIFDINGKPIGLTIDWLERSLYYVQKDESNTFVYKLDLNHMEKGVVKSKQIFRTPKSIVKLEISPFTRKLYWIEEDSGMSVLMQINSDGSEMAPFFGNPLDECDCPNHPQIERTFTLDHSRPDKPSLIFINKYAKRVLAADRDGCKCEEVYAGIEEPVETIRGDFGSLYWKNRGRGGLLNSWRNDEVMVEQIDTNDVMIFGSHMQPYPKQDCLVPLLSKNLTVGLVNKTSHTLRLKMPEVEVKAECEDYSLAAVEFRVFYMPYNDENDLRCDETCTQEQTFEDSLEIGNLRSYSRYVFSVTLSNYYLSNASEFIGPGVVFQTAAGAPSPPSGVRVTVLNPTLLQLNWLPPQEINGDFVYYVIHWQYDGSHNGIRQKGEQTIMENDLQGSKSYTTFLRNLTPNETYSIWVRAYSENNETSSDSDVVQEKTYPEPENISLVSSTSSQLVVRWNVSSYIDKYQMQCALSTSNEWFDVSHDENSDLVTVGGLKAKTQYKFRLNLKYRNYAKDYVWPKDARFIFDTLGDRPSAPGIPVIQQVKEVYQVWWEASKENGAPIDLYMLEALKIPGYRSKRSTNKTAWFTSEDVPEFDWEPLYNGTDTFWKIVGLSESYRYAFRVSASNLYGWSELSEESTHFDPLASAQLAIRQDFTYVIIAVCAFVVVMVSCLVICTRMCCVGNKKDHQQQQHLQNQQQHIVARVRGSDMELATLRELPRFGNFVHNTNVLYISTHTAPEEVNLLPHIRREQITLKKFLGKGAFGEVYEGKAKGLFDNCSETKVAVKTLPKGASEQVKSEFLQEAHLMSHFKHEHILQLLGVCLDNDPNYIIMELMEGGDLLSYLHSSRKIGGPVASLNLMELLKMCIDVAKGCCYLEEMHFVHRDLACRNCLVSSNDPAERIVKVGDFGLARDIYKNDYYRKEGEGLMPVRWMAPESLVDGVFTCQSDVWAFGVLLWEIMTLGQKPYPARGNVEVLHYVRGGGRLGKPTDCPETLHSLMLSCWSYDPEGRPTFKFCLDELEKLYAQNMSSPMTGAHIGQYISTVPQQFDGVSNAAYFQDQNHNHSGTSWRSNDDESLKEAAMTTPFLTPPSPSAVHSQQTNIPKYLELLYDGEDSVEVENDGYEVPRRTVEDRTACDNEVLVVNRNNDSSSLLKDVGYTNMSPDPPIQTRLDSS</sequence>
<feature type="domain" description="Fibronectin type-III" evidence="21">
    <location>
        <begin position="123"/>
        <end position="219"/>
    </location>
</feature>
<dbReference type="Gene3D" id="2.60.40.10">
    <property type="entry name" value="Immunoglobulins"/>
    <property type="match status" value="7"/>
</dbReference>
<dbReference type="RefSeq" id="XP_017769030.1">
    <property type="nucleotide sequence ID" value="XM_017913541.1"/>
</dbReference>
<dbReference type="Pfam" id="PF00041">
    <property type="entry name" value="fn3"/>
    <property type="match status" value="6"/>
</dbReference>
<dbReference type="SMART" id="SM00219">
    <property type="entry name" value="TyrKc"/>
    <property type="match status" value="1"/>
</dbReference>
<reference evidence="23" key="1">
    <citation type="submission" date="2025-08" db="UniProtKB">
        <authorList>
            <consortium name="RefSeq"/>
        </authorList>
    </citation>
    <scope>IDENTIFICATION</scope>
    <source>
        <tissue evidence="23">Whole Larva</tissue>
    </source>
</reference>
<dbReference type="PANTHER" id="PTHR24416">
    <property type="entry name" value="TYROSINE-PROTEIN KINASE RECEPTOR"/>
    <property type="match status" value="1"/>
</dbReference>
<dbReference type="PRINTS" id="PR00109">
    <property type="entry name" value="TYRKINASE"/>
</dbReference>
<feature type="domain" description="Fibronectin type-III" evidence="21">
    <location>
        <begin position="1583"/>
        <end position="1686"/>
    </location>
</feature>
<keyword evidence="6 15" id="KW-0547">Nucleotide-binding</keyword>
<evidence type="ECO:0000256" key="9">
    <source>
        <dbReference type="ARBA" id="ARBA00022989"/>
    </source>
</evidence>
<dbReference type="PROSITE" id="PS00107">
    <property type="entry name" value="PROTEIN_KINASE_ATP"/>
    <property type="match status" value="1"/>
</dbReference>
<dbReference type="Gene3D" id="1.10.510.10">
    <property type="entry name" value="Transferase(Phosphotransferase) domain 1"/>
    <property type="match status" value="1"/>
</dbReference>
<keyword evidence="11" id="KW-0829">Tyrosine-protein kinase</keyword>
<feature type="binding site" evidence="15">
    <location>
        <position position="2034"/>
    </location>
    <ligand>
        <name>ATP</name>
        <dbReference type="ChEBI" id="CHEBI:30616"/>
    </ligand>
</feature>
<dbReference type="InterPro" id="IPR011042">
    <property type="entry name" value="6-blade_b-propeller_TolB-like"/>
</dbReference>
<organism evidence="22 23">
    <name type="scientific">Nicrophorus vespilloides</name>
    <name type="common">Boreal carrion beetle</name>
    <dbReference type="NCBI Taxonomy" id="110193"/>
    <lineage>
        <taxon>Eukaryota</taxon>
        <taxon>Metazoa</taxon>
        <taxon>Ecdysozoa</taxon>
        <taxon>Arthropoda</taxon>
        <taxon>Hexapoda</taxon>
        <taxon>Insecta</taxon>
        <taxon>Pterygota</taxon>
        <taxon>Neoptera</taxon>
        <taxon>Endopterygota</taxon>
        <taxon>Coleoptera</taxon>
        <taxon>Polyphaga</taxon>
        <taxon>Staphyliniformia</taxon>
        <taxon>Silphidae</taxon>
        <taxon>Nicrophorinae</taxon>
        <taxon>Nicrophorus</taxon>
    </lineage>
</organism>
<keyword evidence="8 15" id="KW-0067">ATP-binding</keyword>
<evidence type="ECO:0000256" key="2">
    <source>
        <dbReference type="ARBA" id="ARBA00022553"/>
    </source>
</evidence>
<evidence type="ECO:0000256" key="10">
    <source>
        <dbReference type="ARBA" id="ARBA00023136"/>
    </source>
</evidence>
<evidence type="ECO:0000256" key="19">
    <source>
        <dbReference type="SAM" id="SignalP"/>
    </source>
</evidence>
<keyword evidence="2 16" id="KW-0597">Phosphoprotein</keyword>
<comment type="catalytic activity">
    <reaction evidence="14 16">
        <text>L-tyrosyl-[protein] + ATP = O-phospho-L-tyrosyl-[protein] + ADP + H(+)</text>
        <dbReference type="Rhea" id="RHEA:10596"/>
        <dbReference type="Rhea" id="RHEA-COMP:10136"/>
        <dbReference type="Rhea" id="RHEA-COMP:20101"/>
        <dbReference type="ChEBI" id="CHEBI:15378"/>
        <dbReference type="ChEBI" id="CHEBI:30616"/>
        <dbReference type="ChEBI" id="CHEBI:46858"/>
        <dbReference type="ChEBI" id="CHEBI:61978"/>
        <dbReference type="ChEBI" id="CHEBI:456216"/>
        <dbReference type="EC" id="2.7.10.1"/>
    </reaction>
</comment>
<dbReference type="Gene3D" id="3.30.200.20">
    <property type="entry name" value="Phosphorylase Kinase, domain 1"/>
    <property type="match status" value="1"/>
</dbReference>
<comment type="subcellular location">
    <subcellularLocation>
        <location evidence="1">Membrane</location>
        <topology evidence="1">Single-pass membrane protein</topology>
    </subcellularLocation>
</comment>
<dbReference type="PROSITE" id="PS50011">
    <property type="entry name" value="PROTEIN_KINASE_DOM"/>
    <property type="match status" value="1"/>
</dbReference>
<proteinExistence type="inferred from homology"/>
<name>A0ABM1M380_NICVS</name>
<evidence type="ECO:0000256" key="5">
    <source>
        <dbReference type="ARBA" id="ARBA00022737"/>
    </source>
</evidence>
<keyword evidence="22" id="KW-1185">Reference proteome</keyword>
<keyword evidence="7 23" id="KW-0418">Kinase</keyword>
<dbReference type="GO" id="GO:0016301">
    <property type="term" value="F:kinase activity"/>
    <property type="evidence" value="ECO:0007669"/>
    <property type="project" value="UniProtKB-KW"/>
</dbReference>
<evidence type="ECO:0000256" key="16">
    <source>
        <dbReference type="RuleBase" id="RU000312"/>
    </source>
</evidence>
<feature type="domain" description="Fibronectin type-III" evidence="21">
    <location>
        <begin position="1779"/>
        <end position="1894"/>
    </location>
</feature>
<keyword evidence="13" id="KW-0325">Glycoprotein</keyword>
<dbReference type="SUPFAM" id="SSF63825">
    <property type="entry name" value="YWTD domain"/>
    <property type="match status" value="3"/>
</dbReference>
<dbReference type="EC" id="2.7.10.1" evidence="16"/>
<dbReference type="SMART" id="SM00060">
    <property type="entry name" value="FN3"/>
    <property type="match status" value="9"/>
</dbReference>
<keyword evidence="12 16" id="KW-0675">Receptor</keyword>
<dbReference type="Pfam" id="PF07714">
    <property type="entry name" value="PK_Tyr_Ser-Thr"/>
    <property type="match status" value="1"/>
</dbReference>
<dbReference type="PROSITE" id="PS00239">
    <property type="entry name" value="RECEPTOR_TYR_KIN_II"/>
    <property type="match status" value="1"/>
</dbReference>
<keyword evidence="4 16" id="KW-0812">Transmembrane</keyword>
<dbReference type="CDD" id="cd00063">
    <property type="entry name" value="FN3"/>
    <property type="match status" value="7"/>
</dbReference>
<dbReference type="PANTHER" id="PTHR24416:SF527">
    <property type="entry name" value="PROTO-ONCOGENE TYROSINE-PROTEIN KINASE ROS"/>
    <property type="match status" value="1"/>
</dbReference>
<keyword evidence="3" id="KW-0808">Transferase</keyword>
<dbReference type="SMART" id="SM00135">
    <property type="entry name" value="LY"/>
    <property type="match status" value="7"/>
</dbReference>
<evidence type="ECO:0000256" key="15">
    <source>
        <dbReference type="PROSITE-ProRule" id="PRU10141"/>
    </source>
</evidence>
<dbReference type="InterPro" id="IPR036116">
    <property type="entry name" value="FN3_sf"/>
</dbReference>
<evidence type="ECO:0000313" key="23">
    <source>
        <dbReference type="RefSeq" id="XP_017769030.1"/>
    </source>
</evidence>
<evidence type="ECO:0000256" key="6">
    <source>
        <dbReference type="ARBA" id="ARBA00022741"/>
    </source>
</evidence>
<gene>
    <name evidence="23" type="primary">LOC108557137</name>
</gene>
<dbReference type="SUPFAM" id="SSF49265">
    <property type="entry name" value="Fibronectin type III"/>
    <property type="match status" value="5"/>
</dbReference>
<dbReference type="SUPFAM" id="SSF56112">
    <property type="entry name" value="Protein kinase-like (PK-like)"/>
    <property type="match status" value="1"/>
</dbReference>
<dbReference type="Gene3D" id="2.120.10.30">
    <property type="entry name" value="TolB, C-terminal domain"/>
    <property type="match status" value="3"/>
</dbReference>
<dbReference type="CDD" id="cd05044">
    <property type="entry name" value="PTKc_c-ros"/>
    <property type="match status" value="1"/>
</dbReference>
<dbReference type="GeneID" id="108557137"/>
<evidence type="ECO:0000256" key="18">
    <source>
        <dbReference type="SAM" id="Phobius"/>
    </source>
</evidence>
<dbReference type="InterPro" id="IPR017441">
    <property type="entry name" value="Protein_kinase_ATP_BS"/>
</dbReference>
<evidence type="ECO:0000256" key="13">
    <source>
        <dbReference type="ARBA" id="ARBA00023180"/>
    </source>
</evidence>
<accession>A0ABM1M380</accession>
<dbReference type="PROSITE" id="PS50853">
    <property type="entry name" value="FN3"/>
    <property type="match status" value="7"/>
</dbReference>
<keyword evidence="5" id="KW-0677">Repeat</keyword>
<feature type="domain" description="Protein kinase" evidence="20">
    <location>
        <begin position="2000"/>
        <end position="2272"/>
    </location>
</feature>
<evidence type="ECO:0000256" key="14">
    <source>
        <dbReference type="ARBA" id="ARBA00051243"/>
    </source>
</evidence>
<dbReference type="Proteomes" id="UP000695000">
    <property type="component" value="Unplaced"/>
</dbReference>
<protein>
    <recommendedName>
        <fullName evidence="16">Tyrosine-protein kinase receptor</fullName>
        <ecNumber evidence="16">2.7.10.1</ecNumber>
    </recommendedName>
</protein>
<keyword evidence="10 18" id="KW-0472">Membrane</keyword>
<keyword evidence="19" id="KW-0732">Signal</keyword>
<evidence type="ECO:0000256" key="3">
    <source>
        <dbReference type="ARBA" id="ARBA00022679"/>
    </source>
</evidence>
<dbReference type="InterPro" id="IPR001245">
    <property type="entry name" value="Ser-Thr/Tyr_kinase_cat_dom"/>
</dbReference>
<feature type="domain" description="Fibronectin type-III" evidence="21">
    <location>
        <begin position="225"/>
        <end position="319"/>
    </location>
</feature>
<dbReference type="InterPro" id="IPR008266">
    <property type="entry name" value="Tyr_kinase_AS"/>
</dbReference>
<evidence type="ECO:0000259" key="20">
    <source>
        <dbReference type="PROSITE" id="PS50011"/>
    </source>
</evidence>
<comment type="similarity">
    <text evidence="16">Belongs to the protein kinase superfamily. Tyr protein kinase family. Insulin receptor subfamily.</text>
</comment>
<evidence type="ECO:0000256" key="7">
    <source>
        <dbReference type="ARBA" id="ARBA00022777"/>
    </source>
</evidence>
<dbReference type="InterPro" id="IPR003961">
    <property type="entry name" value="FN3_dom"/>
</dbReference>
<evidence type="ECO:0000256" key="1">
    <source>
        <dbReference type="ARBA" id="ARBA00004167"/>
    </source>
</evidence>
<keyword evidence="9 18" id="KW-1133">Transmembrane helix</keyword>
<evidence type="ECO:0000256" key="11">
    <source>
        <dbReference type="ARBA" id="ARBA00023137"/>
    </source>
</evidence>
<feature type="region of interest" description="Disordered" evidence="17">
    <location>
        <begin position="2402"/>
        <end position="2422"/>
    </location>
</feature>
<evidence type="ECO:0000256" key="17">
    <source>
        <dbReference type="SAM" id="MobiDB-lite"/>
    </source>
</evidence>
<dbReference type="InterPro" id="IPR002011">
    <property type="entry name" value="Tyr_kinase_rcpt_2_CS"/>
</dbReference>
<evidence type="ECO:0000259" key="21">
    <source>
        <dbReference type="PROSITE" id="PS50853"/>
    </source>
</evidence>